<dbReference type="SUPFAM" id="SSF52343">
    <property type="entry name" value="Ferredoxin reductase-like, C-terminal NADP-linked domain"/>
    <property type="match status" value="1"/>
</dbReference>
<dbReference type="PROSITE" id="PS51384">
    <property type="entry name" value="FAD_FR"/>
    <property type="match status" value="1"/>
</dbReference>
<organism evidence="16 17">
    <name type="scientific">Penicillium antarcticum</name>
    <dbReference type="NCBI Taxonomy" id="416450"/>
    <lineage>
        <taxon>Eukaryota</taxon>
        <taxon>Fungi</taxon>
        <taxon>Dikarya</taxon>
        <taxon>Ascomycota</taxon>
        <taxon>Pezizomycotina</taxon>
        <taxon>Eurotiomycetes</taxon>
        <taxon>Eurotiomycetidae</taxon>
        <taxon>Eurotiales</taxon>
        <taxon>Aspergillaceae</taxon>
        <taxon>Penicillium</taxon>
    </lineage>
</organism>
<feature type="region of interest" description="Disordered" evidence="13">
    <location>
        <begin position="778"/>
        <end position="842"/>
    </location>
</feature>
<keyword evidence="6 14" id="KW-0812">Transmembrane</keyword>
<dbReference type="GO" id="GO:0006879">
    <property type="term" value="P:intracellular iron ion homeostasis"/>
    <property type="evidence" value="ECO:0007669"/>
    <property type="project" value="TreeGrafter"/>
</dbReference>
<dbReference type="Gene3D" id="3.40.50.80">
    <property type="entry name" value="Nucleotide-binding domain of ferredoxin-NADP reductase (FNR) module"/>
    <property type="match status" value="1"/>
</dbReference>
<evidence type="ECO:0000256" key="4">
    <source>
        <dbReference type="ARBA" id="ARBA00022448"/>
    </source>
</evidence>
<reference evidence="17" key="1">
    <citation type="journal article" date="2017" name="Nat. Microbiol.">
        <title>Global analysis of biosynthetic gene clusters reveals vast potential of secondary metabolite production in Penicillium species.</title>
        <authorList>
            <person name="Nielsen J.C."/>
            <person name="Grijseels S."/>
            <person name="Prigent S."/>
            <person name="Ji B."/>
            <person name="Dainat J."/>
            <person name="Nielsen K.F."/>
            <person name="Frisvad J.C."/>
            <person name="Workman M."/>
            <person name="Nielsen J."/>
        </authorList>
    </citation>
    <scope>NUCLEOTIDE SEQUENCE [LARGE SCALE GENOMIC DNA]</scope>
    <source>
        <strain evidence="17">IBT 31811</strain>
    </source>
</reference>
<sequence length="842" mass="92217">MGVQLKGNGHGEAPMNPTIAVPLFVVGGLLAILFAWKSAIRLRHRQRSKEARTGIDQTQLSRTNSFNAALKKHFLYAPLWGNRHSREFRFLRLHMGSLPLRLEVICLLAYLGLNIIFIIVTVDWWISDYSKKMFQLKYSAGHLAVMNTPGLVLSAGRNNPLIQLLGISFDSFNYMHRWVGRVIAANAVIHMSAVLANQAYMHGTEYVLYIIWQQRLYICGLVAILGFLFIVVQSLSPVRHSFYELFLHLHIALAVMSFVALWYHLQNLLQQQVLLGTLILWGLDRAGRLGILLWRNIGRQPTTATIEALPGSVARVDVAVSRAWRFRPGQYMYLYMPCLGLWTSHPFTVAWTSTGSDSLNLGEKRSSSDSLKALIGGSETTTMSVLIKGQDGFTKRLLQKAEESAEGRIKALALAEGPFGGIHSLNSYGTLLLIAGGIGITHPMSYLNEVVGTFAEQKTATRKVHLVWIVRSLDHLTWIQTFMEEILGHDSLSSPINQNGHSYFQFPKLLLSISLHITAHKDTVEEYIPTPSTPWTQSAPPSVPVSIHHGKPCIQSVLEKEKAEQIGAMAVSVCGPGGLGDSVREAVRNVQGEKTVDLGLLAQFAFADIVNMKYTLQTCIFTHQTNPALTACNSSCNPLEKNLNTLWEKGGGKWQPQYQYCKTDDASLVQYQGGCASCLEKQDNTKVLGLGGMGAACDSKPNATKDETVSLSQSLFTLTSTSPSSFPSSSPSATSSSKLSSGAKIGIGVGVGVGVAALGVMAGIVWFCMRRRRAQTQSESYMDSPDTQSYGGLGTQQSYAEGPKSSAVDSEQTYVPELSTTEHKEQPPAELSGKQVVAELPI</sequence>
<keyword evidence="17" id="KW-1185">Reference proteome</keyword>
<dbReference type="GO" id="GO:0052851">
    <property type="term" value="F:ferric-chelate reductase (NADPH) activity"/>
    <property type="evidence" value="ECO:0007669"/>
    <property type="project" value="UniProtKB-EC"/>
</dbReference>
<dbReference type="Proteomes" id="UP000191672">
    <property type="component" value="Unassembled WGS sequence"/>
</dbReference>
<protein>
    <recommendedName>
        <fullName evidence="3">ferric-chelate reductase (NADPH)</fullName>
        <ecNumber evidence="3">1.16.1.9</ecNumber>
    </recommendedName>
</protein>
<dbReference type="EMBL" id="MDYN01000017">
    <property type="protein sequence ID" value="OQD83214.1"/>
    <property type="molecule type" value="Genomic_DNA"/>
</dbReference>
<comment type="caution">
    <text evidence="16">The sequence shown here is derived from an EMBL/GenBank/DDBJ whole genome shotgun (WGS) entry which is preliminary data.</text>
</comment>
<name>A0A1V6Q1W1_9EURO</name>
<dbReference type="Pfam" id="PF08030">
    <property type="entry name" value="NAD_binding_6"/>
    <property type="match status" value="1"/>
</dbReference>
<evidence type="ECO:0000256" key="12">
    <source>
        <dbReference type="ARBA" id="ARBA00048483"/>
    </source>
</evidence>
<feature type="transmembrane region" description="Helical" evidence="14">
    <location>
        <begin position="216"/>
        <end position="235"/>
    </location>
</feature>
<dbReference type="CDD" id="cd06186">
    <property type="entry name" value="NOX_Duox_like_FAD_NADP"/>
    <property type="match status" value="1"/>
</dbReference>
<evidence type="ECO:0000256" key="7">
    <source>
        <dbReference type="ARBA" id="ARBA00022982"/>
    </source>
</evidence>
<dbReference type="SFLD" id="SFLDG01168">
    <property type="entry name" value="Ferric_reductase_subgroup_(FRE"/>
    <property type="match status" value="1"/>
</dbReference>
<keyword evidence="10" id="KW-0406">Ion transport</keyword>
<evidence type="ECO:0000256" key="3">
    <source>
        <dbReference type="ARBA" id="ARBA00012668"/>
    </source>
</evidence>
<gene>
    <name evidence="16" type="ORF">PENANT_c017G05926</name>
</gene>
<comment type="similarity">
    <text evidence="2">Belongs to the ferric reductase (FRE) family.</text>
</comment>
<dbReference type="SUPFAM" id="SSF63380">
    <property type="entry name" value="Riboflavin synthase domain-like"/>
    <property type="match status" value="1"/>
</dbReference>
<dbReference type="InterPro" id="IPR013112">
    <property type="entry name" value="FAD-bd_8"/>
</dbReference>
<comment type="catalytic activity">
    <reaction evidence="12">
        <text>2 a Fe(II)-siderophore + NADP(+) + H(+) = 2 a Fe(III)-siderophore + NADPH</text>
        <dbReference type="Rhea" id="RHEA:28795"/>
        <dbReference type="Rhea" id="RHEA-COMP:11342"/>
        <dbReference type="Rhea" id="RHEA-COMP:11344"/>
        <dbReference type="ChEBI" id="CHEBI:15378"/>
        <dbReference type="ChEBI" id="CHEBI:29033"/>
        <dbReference type="ChEBI" id="CHEBI:29034"/>
        <dbReference type="ChEBI" id="CHEBI:57783"/>
        <dbReference type="ChEBI" id="CHEBI:58349"/>
        <dbReference type="EC" id="1.16.1.9"/>
    </reaction>
</comment>
<keyword evidence="5" id="KW-1003">Cell membrane</keyword>
<dbReference type="STRING" id="416450.A0A1V6Q1W1"/>
<dbReference type="GO" id="GO:0015677">
    <property type="term" value="P:copper ion import"/>
    <property type="evidence" value="ECO:0007669"/>
    <property type="project" value="TreeGrafter"/>
</dbReference>
<evidence type="ECO:0000256" key="2">
    <source>
        <dbReference type="ARBA" id="ARBA00006278"/>
    </source>
</evidence>
<dbReference type="GO" id="GO:0006826">
    <property type="term" value="P:iron ion transport"/>
    <property type="evidence" value="ECO:0007669"/>
    <property type="project" value="TreeGrafter"/>
</dbReference>
<evidence type="ECO:0000256" key="14">
    <source>
        <dbReference type="SAM" id="Phobius"/>
    </source>
</evidence>
<evidence type="ECO:0000256" key="9">
    <source>
        <dbReference type="ARBA" id="ARBA00023002"/>
    </source>
</evidence>
<dbReference type="Pfam" id="PF01794">
    <property type="entry name" value="Ferric_reduct"/>
    <property type="match status" value="1"/>
</dbReference>
<feature type="transmembrane region" description="Helical" evidence="14">
    <location>
        <begin position="20"/>
        <end position="40"/>
    </location>
</feature>
<evidence type="ECO:0000256" key="6">
    <source>
        <dbReference type="ARBA" id="ARBA00022692"/>
    </source>
</evidence>
<evidence type="ECO:0000256" key="13">
    <source>
        <dbReference type="SAM" id="MobiDB-lite"/>
    </source>
</evidence>
<keyword evidence="11 14" id="KW-0472">Membrane</keyword>
<keyword evidence="9" id="KW-0560">Oxidoreductase</keyword>
<evidence type="ECO:0000256" key="10">
    <source>
        <dbReference type="ARBA" id="ARBA00023065"/>
    </source>
</evidence>
<feature type="domain" description="FAD-binding FR-type" evidence="15">
    <location>
        <begin position="296"/>
        <end position="425"/>
    </location>
</feature>
<dbReference type="InterPro" id="IPR039261">
    <property type="entry name" value="FNR_nucleotide-bd"/>
</dbReference>
<dbReference type="SFLD" id="SFLDS00052">
    <property type="entry name" value="Ferric_Reductase_Domain"/>
    <property type="match status" value="1"/>
</dbReference>
<evidence type="ECO:0000313" key="16">
    <source>
        <dbReference type="EMBL" id="OQD83214.1"/>
    </source>
</evidence>
<comment type="subcellular location">
    <subcellularLocation>
        <location evidence="1">Cell membrane</location>
        <topology evidence="1">Multi-pass membrane protein</topology>
    </subcellularLocation>
</comment>
<dbReference type="InterPro" id="IPR013121">
    <property type="entry name" value="Fe_red_NAD-bd_6"/>
</dbReference>
<dbReference type="InterPro" id="IPR051410">
    <property type="entry name" value="Ferric/Cupric_Reductase"/>
</dbReference>
<dbReference type="InterPro" id="IPR017927">
    <property type="entry name" value="FAD-bd_FR_type"/>
</dbReference>
<keyword evidence="8 14" id="KW-1133">Transmembrane helix</keyword>
<keyword evidence="4" id="KW-0813">Transport</keyword>
<dbReference type="AlphaFoldDB" id="A0A1V6Q1W1"/>
<accession>A0A1V6Q1W1</accession>
<evidence type="ECO:0000313" key="17">
    <source>
        <dbReference type="Proteomes" id="UP000191672"/>
    </source>
</evidence>
<evidence type="ECO:0000256" key="1">
    <source>
        <dbReference type="ARBA" id="ARBA00004651"/>
    </source>
</evidence>
<evidence type="ECO:0000256" key="11">
    <source>
        <dbReference type="ARBA" id="ARBA00023136"/>
    </source>
</evidence>
<dbReference type="Pfam" id="PF08022">
    <property type="entry name" value="FAD_binding_8"/>
    <property type="match status" value="1"/>
</dbReference>
<keyword evidence="7" id="KW-0249">Electron transport</keyword>
<feature type="transmembrane region" description="Helical" evidence="14">
    <location>
        <begin position="247"/>
        <end position="265"/>
    </location>
</feature>
<feature type="transmembrane region" description="Helical" evidence="14">
    <location>
        <begin position="102"/>
        <end position="126"/>
    </location>
</feature>
<evidence type="ECO:0000256" key="8">
    <source>
        <dbReference type="ARBA" id="ARBA00022989"/>
    </source>
</evidence>
<feature type="compositionally biased region" description="Polar residues" evidence="13">
    <location>
        <begin position="778"/>
        <end position="799"/>
    </location>
</feature>
<dbReference type="EC" id="1.16.1.9" evidence="3"/>
<dbReference type="InterPro" id="IPR013130">
    <property type="entry name" value="Fe3_Rdtase_TM_dom"/>
</dbReference>
<dbReference type="InterPro" id="IPR017938">
    <property type="entry name" value="Riboflavin_synthase-like_b-brl"/>
</dbReference>
<evidence type="ECO:0000259" key="15">
    <source>
        <dbReference type="PROSITE" id="PS51384"/>
    </source>
</evidence>
<evidence type="ECO:0000256" key="5">
    <source>
        <dbReference type="ARBA" id="ARBA00022475"/>
    </source>
</evidence>
<feature type="transmembrane region" description="Helical" evidence="14">
    <location>
        <begin position="745"/>
        <end position="768"/>
    </location>
</feature>
<dbReference type="PANTHER" id="PTHR32361:SF27">
    <property type="entry name" value="FAD-BINDING FR-TYPE DOMAIN-CONTAINING PROTEIN-RELATED"/>
    <property type="match status" value="1"/>
</dbReference>
<proteinExistence type="inferred from homology"/>
<dbReference type="GO" id="GO:0005886">
    <property type="term" value="C:plasma membrane"/>
    <property type="evidence" value="ECO:0007669"/>
    <property type="project" value="UniProtKB-SubCell"/>
</dbReference>
<dbReference type="PANTHER" id="PTHR32361">
    <property type="entry name" value="FERRIC/CUPRIC REDUCTASE TRANSMEMBRANE COMPONENT"/>
    <property type="match status" value="1"/>
</dbReference>